<organism evidence="3 4">
    <name type="scientific">Phragmitibacter flavus</name>
    <dbReference type="NCBI Taxonomy" id="2576071"/>
    <lineage>
        <taxon>Bacteria</taxon>
        <taxon>Pseudomonadati</taxon>
        <taxon>Verrucomicrobiota</taxon>
        <taxon>Verrucomicrobiia</taxon>
        <taxon>Verrucomicrobiales</taxon>
        <taxon>Verrucomicrobiaceae</taxon>
        <taxon>Phragmitibacter</taxon>
    </lineage>
</organism>
<keyword evidence="2" id="KW-0812">Transmembrane</keyword>
<protein>
    <submittedName>
        <fullName evidence="3">Uncharacterized protein</fullName>
    </submittedName>
</protein>
<keyword evidence="4" id="KW-1185">Reference proteome</keyword>
<feature type="coiled-coil region" evidence="1">
    <location>
        <begin position="11"/>
        <end position="45"/>
    </location>
</feature>
<gene>
    <name evidence="3" type="ORF">FEM03_16110</name>
</gene>
<dbReference type="Proteomes" id="UP000306196">
    <property type="component" value="Unassembled WGS sequence"/>
</dbReference>
<keyword evidence="2" id="KW-1133">Transmembrane helix</keyword>
<dbReference type="EMBL" id="VAUV01000011">
    <property type="protein sequence ID" value="TLD69843.1"/>
    <property type="molecule type" value="Genomic_DNA"/>
</dbReference>
<dbReference type="AlphaFoldDB" id="A0A5R8KBZ2"/>
<proteinExistence type="predicted"/>
<keyword evidence="1" id="KW-0175">Coiled coil</keyword>
<evidence type="ECO:0000313" key="3">
    <source>
        <dbReference type="EMBL" id="TLD69843.1"/>
    </source>
</evidence>
<evidence type="ECO:0000313" key="4">
    <source>
        <dbReference type="Proteomes" id="UP000306196"/>
    </source>
</evidence>
<sequence>MTSEDDPFTELKHKQESLLRIRQELEKTQRETEELELRKNKEERFSNGRREVCERLARSLAKLDRELYNSQKAIEEISTARDSFQRHLDALRDIHPESWHRGALEEELDRSIGAVEDAEDDYSKAIRRLATVMPMREEGGAFAALASGMLPADFKGWMLLGFAFTLPVMLAAIGVVMWIKYLP</sequence>
<evidence type="ECO:0000256" key="1">
    <source>
        <dbReference type="SAM" id="Coils"/>
    </source>
</evidence>
<feature type="transmembrane region" description="Helical" evidence="2">
    <location>
        <begin position="157"/>
        <end position="179"/>
    </location>
</feature>
<name>A0A5R8KBZ2_9BACT</name>
<comment type="caution">
    <text evidence="3">The sequence shown here is derived from an EMBL/GenBank/DDBJ whole genome shotgun (WGS) entry which is preliminary data.</text>
</comment>
<evidence type="ECO:0000256" key="2">
    <source>
        <dbReference type="SAM" id="Phobius"/>
    </source>
</evidence>
<dbReference type="RefSeq" id="WP_138087301.1">
    <property type="nucleotide sequence ID" value="NZ_VAUV01000011.1"/>
</dbReference>
<keyword evidence="2" id="KW-0472">Membrane</keyword>
<dbReference type="OrthoDB" id="189953at2"/>
<accession>A0A5R8KBZ2</accession>
<reference evidence="3 4" key="1">
    <citation type="submission" date="2019-05" db="EMBL/GenBank/DDBJ databases">
        <title>Verrucobacter flavum gen. nov., sp. nov. a new member of the family Verrucomicrobiaceae.</title>
        <authorList>
            <person name="Szuroczki S."/>
            <person name="Abbaszade G."/>
            <person name="Szabo A."/>
            <person name="Felfoldi T."/>
            <person name="Schumann P."/>
            <person name="Boka K."/>
            <person name="Keki Z."/>
            <person name="Toumi M."/>
            <person name="Toth E."/>
        </authorList>
    </citation>
    <scope>NUCLEOTIDE SEQUENCE [LARGE SCALE GENOMIC DNA]</scope>
    <source>
        <strain evidence="3 4">MG-N-17</strain>
    </source>
</reference>